<name>A0A382WA98_9ZZZZ</name>
<evidence type="ECO:0000256" key="1">
    <source>
        <dbReference type="ARBA" id="ARBA00001946"/>
    </source>
</evidence>
<keyword evidence="6" id="KW-0460">Magnesium</keyword>
<reference evidence="8" key="1">
    <citation type="submission" date="2018-05" db="EMBL/GenBank/DDBJ databases">
        <authorList>
            <person name="Lanie J.A."/>
            <person name="Ng W.-L."/>
            <person name="Kazmierczak K.M."/>
            <person name="Andrzejewski T.M."/>
            <person name="Davidsen T.M."/>
            <person name="Wayne K.J."/>
            <person name="Tettelin H."/>
            <person name="Glass J.I."/>
            <person name="Rusch D."/>
            <person name="Podicherti R."/>
            <person name="Tsui H.-C.T."/>
            <person name="Winkler M.E."/>
        </authorList>
    </citation>
    <scope>NUCLEOTIDE SEQUENCE</scope>
</reference>
<feature type="non-terminal residue" evidence="8">
    <location>
        <position position="103"/>
    </location>
</feature>
<dbReference type="EMBL" id="UINC01158200">
    <property type="protein sequence ID" value="SVD55609.1"/>
    <property type="molecule type" value="Genomic_DNA"/>
</dbReference>
<evidence type="ECO:0000256" key="3">
    <source>
        <dbReference type="ARBA" id="ARBA00022694"/>
    </source>
</evidence>
<dbReference type="InterPro" id="IPR002646">
    <property type="entry name" value="PolA_pol_head_dom"/>
</dbReference>
<dbReference type="GO" id="GO:0008033">
    <property type="term" value="P:tRNA processing"/>
    <property type="evidence" value="ECO:0007669"/>
    <property type="project" value="UniProtKB-KW"/>
</dbReference>
<keyword evidence="5" id="KW-0479">Metal-binding</keyword>
<keyword evidence="2" id="KW-0808">Transferase</keyword>
<keyword evidence="3" id="KW-0819">tRNA processing</keyword>
<dbReference type="InterPro" id="IPR043519">
    <property type="entry name" value="NT_sf"/>
</dbReference>
<dbReference type="AlphaFoldDB" id="A0A382WA98"/>
<feature type="domain" description="Poly A polymerase head" evidence="7">
    <location>
        <begin position="30"/>
        <end position="98"/>
    </location>
</feature>
<gene>
    <name evidence="8" type="ORF">METZ01_LOCUS408463</name>
</gene>
<evidence type="ECO:0000259" key="7">
    <source>
        <dbReference type="Pfam" id="PF01743"/>
    </source>
</evidence>
<dbReference type="GO" id="GO:0000049">
    <property type="term" value="F:tRNA binding"/>
    <property type="evidence" value="ECO:0007669"/>
    <property type="project" value="TreeGrafter"/>
</dbReference>
<protein>
    <recommendedName>
        <fullName evidence="7">Poly A polymerase head domain-containing protein</fullName>
    </recommendedName>
</protein>
<evidence type="ECO:0000256" key="4">
    <source>
        <dbReference type="ARBA" id="ARBA00022695"/>
    </source>
</evidence>
<evidence type="ECO:0000256" key="2">
    <source>
        <dbReference type="ARBA" id="ARBA00022679"/>
    </source>
</evidence>
<dbReference type="Pfam" id="PF01743">
    <property type="entry name" value="PolyA_pol"/>
    <property type="match status" value="1"/>
</dbReference>
<organism evidence="8">
    <name type="scientific">marine metagenome</name>
    <dbReference type="NCBI Taxonomy" id="408172"/>
    <lineage>
        <taxon>unclassified sequences</taxon>
        <taxon>metagenomes</taxon>
        <taxon>ecological metagenomes</taxon>
    </lineage>
</organism>
<evidence type="ECO:0000256" key="6">
    <source>
        <dbReference type="ARBA" id="ARBA00022842"/>
    </source>
</evidence>
<dbReference type="Gene3D" id="3.30.460.10">
    <property type="entry name" value="Beta Polymerase, domain 2"/>
    <property type="match status" value="1"/>
</dbReference>
<dbReference type="GO" id="GO:0046872">
    <property type="term" value="F:metal ion binding"/>
    <property type="evidence" value="ECO:0007669"/>
    <property type="project" value="UniProtKB-KW"/>
</dbReference>
<sequence>MNNYSVGNLLQKYSIKRLFDIFENESKEVRLVGGCIRDALLGKETKDIDVAANVKPDEIIKILNKHKIQYENFAYRYGAFIAIIEDQKFQITTLREDINQMGR</sequence>
<dbReference type="InterPro" id="IPR050264">
    <property type="entry name" value="Bact_CCA-adding_enz_type3_sf"/>
</dbReference>
<accession>A0A382WA98</accession>
<keyword evidence="4" id="KW-0548">Nucleotidyltransferase</keyword>
<dbReference type="SUPFAM" id="SSF81301">
    <property type="entry name" value="Nucleotidyltransferase"/>
    <property type="match status" value="1"/>
</dbReference>
<dbReference type="GO" id="GO:0016779">
    <property type="term" value="F:nucleotidyltransferase activity"/>
    <property type="evidence" value="ECO:0007669"/>
    <property type="project" value="UniProtKB-KW"/>
</dbReference>
<proteinExistence type="predicted"/>
<evidence type="ECO:0000256" key="5">
    <source>
        <dbReference type="ARBA" id="ARBA00022723"/>
    </source>
</evidence>
<evidence type="ECO:0000313" key="8">
    <source>
        <dbReference type="EMBL" id="SVD55609.1"/>
    </source>
</evidence>
<comment type="cofactor">
    <cofactor evidence="1">
        <name>Mg(2+)</name>
        <dbReference type="ChEBI" id="CHEBI:18420"/>
    </cofactor>
</comment>
<dbReference type="PANTHER" id="PTHR46173">
    <property type="entry name" value="CCA TRNA NUCLEOTIDYLTRANSFERASE 1, MITOCHONDRIAL"/>
    <property type="match status" value="1"/>
</dbReference>
<dbReference type="PANTHER" id="PTHR46173:SF1">
    <property type="entry name" value="CCA TRNA NUCLEOTIDYLTRANSFERASE 1, MITOCHONDRIAL"/>
    <property type="match status" value="1"/>
</dbReference>